<keyword evidence="7" id="KW-0539">Nucleus</keyword>
<dbReference type="GO" id="GO:0006367">
    <property type="term" value="P:transcription initiation at RNA polymerase II promoter"/>
    <property type="evidence" value="ECO:0007669"/>
    <property type="project" value="TreeGrafter"/>
</dbReference>
<dbReference type="InterPro" id="IPR057345">
    <property type="entry name" value="Ig-like_TAF2"/>
</dbReference>
<dbReference type="Gene3D" id="1.20.920.10">
    <property type="entry name" value="Bromodomain-like"/>
    <property type="match status" value="1"/>
</dbReference>
<organism evidence="11 12">
    <name type="scientific">Stentor coeruleus</name>
    <dbReference type="NCBI Taxonomy" id="5963"/>
    <lineage>
        <taxon>Eukaryota</taxon>
        <taxon>Sar</taxon>
        <taxon>Alveolata</taxon>
        <taxon>Ciliophora</taxon>
        <taxon>Postciliodesmatophora</taxon>
        <taxon>Heterotrichea</taxon>
        <taxon>Heterotrichida</taxon>
        <taxon>Stentoridae</taxon>
        <taxon>Stentor</taxon>
    </lineage>
</organism>
<dbReference type="SUPFAM" id="SSF63737">
    <property type="entry name" value="Leukotriene A4 hydrolase N-terminal domain"/>
    <property type="match status" value="1"/>
</dbReference>
<comment type="caution">
    <text evidence="11">The sequence shown here is derived from an EMBL/GenBank/DDBJ whole genome shotgun (WGS) entry which is preliminary data.</text>
</comment>
<dbReference type="InterPro" id="IPR001487">
    <property type="entry name" value="Bromodomain"/>
</dbReference>
<dbReference type="PROSITE" id="PS50014">
    <property type="entry name" value="BROMODOMAIN_2"/>
    <property type="match status" value="1"/>
</dbReference>
<dbReference type="PANTHER" id="PTHR15137:SF9">
    <property type="entry name" value="TRANSCRIPTION INITIATION FACTOR TFIID SUBUNIT 2"/>
    <property type="match status" value="1"/>
</dbReference>
<dbReference type="Proteomes" id="UP000187209">
    <property type="component" value="Unassembled WGS sequence"/>
</dbReference>
<feature type="compositionally biased region" description="Basic residues" evidence="9">
    <location>
        <begin position="547"/>
        <end position="557"/>
    </location>
</feature>
<dbReference type="InterPro" id="IPR045357">
    <property type="entry name" value="Aminopeptidase_N-like_N"/>
</dbReference>
<dbReference type="Pfam" id="PF00439">
    <property type="entry name" value="Bromodomain"/>
    <property type="match status" value="1"/>
</dbReference>
<dbReference type="InterPro" id="IPR042097">
    <property type="entry name" value="Aminopeptidase_N-like_N_sf"/>
</dbReference>
<feature type="compositionally biased region" description="Basic and acidic residues" evidence="9">
    <location>
        <begin position="558"/>
        <end position="567"/>
    </location>
</feature>
<evidence type="ECO:0000259" key="10">
    <source>
        <dbReference type="PROSITE" id="PS50014"/>
    </source>
</evidence>
<dbReference type="GO" id="GO:0016251">
    <property type="term" value="F:RNA polymerase II general transcription initiation factor activity"/>
    <property type="evidence" value="ECO:0007669"/>
    <property type="project" value="TreeGrafter"/>
</dbReference>
<sequence>MINLLKQETCLSIDFENNCLSGKTRIKHILQDSNRLSLYCKQLEITKVYGSQGQIPHSYPPPENQSKWLSYALNNTHETKDLLEMSWQLWDYELQQGGFLSLTFPFSRGEVTIYIEYQIHNPIGGLKMYSHNGSSILITESAHESKRYWMPCLDGLHHKYPLTLEIQVPEEYYVVASGELIGVVNENSQRFFQYSTNTYISTIGFCVAKLPYILQDPNNSLATHFSMKSDKELLYTIHNSKFSYGNMLRSFAGKFAKPFPFLSQKVVFLPSVGDTQRHAGLSILDEKYLINERLHEGIIPLIRELVSSASYNWLECFYRMFSWADYWLIYGLQEYLAWSYIGEILDHNELKFIINREVKNYCSYVEKGLELRPLCSMFFTNPNDLLMDPVFRLKSGLVFHMISSKVGKLHLQKVLEVFLCPQSTTNEFIKSFKKQYRISLKEFAKNWIYGTGAPLLQCKFSYNKRDNTLDFSLDQTPLFQSYLDSSANKQFSSLGNTNYSVPLRMNMMRFYTGPLSIIIYETDGSEIESFKKDIEVNKEHFKTQIQCKKKLKKPNNPKRREETEEEKFNRQNECPVLWVRVDPDFEILRKVEIAYNDFMWMEQLKKEKEDVLAQHDAIIAARKSTDYTNVLNLLYEKLEDNKCFYKVRMKAAKSLSAISYPINAYKGLDYLIYYFKNRHYDKKFLKPNDFSSRDEYFVDKTVLRSIIKVSDMSLTYNYSRIRVNSSFVVEFLADVLKSNDNSNNSYDDSYWRGNLLEILGNTTNPVYISEIFQEMIWNFKIDTTIPSHNYVITSSCLKGLLKISHHHKLSLQTTYNHFNTKLAYYPPRIQQKILMFMISYQYIQHEQPGEFLKIPLNMIAKYPQNGHFYVKCLWKVLKKFGSSDWVLHEIRANEIIKKQLWDLCTSPYSLANPYYSFTITSLYKYLFPRDWSTDTMDPAWEEKQDIDPSQHRFEAIDLTKGTWREWAEEVLSRMMNHEYSGPFLIPVDYEAEGLYDYPEIITHPMDFSTVQGKLHENEYSNFHDLVADVRLIFDNCRLYNAEGCTLYKHAEMLDSLFRDLVAPIEEHLGISQPEVRLKLRVFAGDIQIENGNN</sequence>
<keyword evidence="6" id="KW-0804">Transcription</keyword>
<dbReference type="PANTHER" id="PTHR15137">
    <property type="entry name" value="TRANSCRIPTION INITIATION FACTOR TFIID"/>
    <property type="match status" value="1"/>
</dbReference>
<evidence type="ECO:0000256" key="6">
    <source>
        <dbReference type="ARBA" id="ARBA00023163"/>
    </source>
</evidence>
<dbReference type="SUPFAM" id="SSF55486">
    <property type="entry name" value="Metalloproteases ('zincins'), catalytic domain"/>
    <property type="match status" value="1"/>
</dbReference>
<evidence type="ECO:0000256" key="2">
    <source>
        <dbReference type="ARBA" id="ARBA00010937"/>
    </source>
</evidence>
<evidence type="ECO:0000256" key="4">
    <source>
        <dbReference type="ARBA" id="ARBA00023015"/>
    </source>
</evidence>
<protein>
    <recommendedName>
        <fullName evidence="3">Transcription initiation factor TFIID subunit 2</fullName>
    </recommendedName>
</protein>
<dbReference type="AlphaFoldDB" id="A0A1R2C678"/>
<feature type="region of interest" description="Disordered" evidence="9">
    <location>
        <begin position="547"/>
        <end position="567"/>
    </location>
</feature>
<feature type="domain" description="Bromo" evidence="10">
    <location>
        <begin position="975"/>
        <end position="1047"/>
    </location>
</feature>
<dbReference type="SUPFAM" id="SSF47370">
    <property type="entry name" value="Bromodomain"/>
    <property type="match status" value="1"/>
</dbReference>
<evidence type="ECO:0000256" key="3">
    <source>
        <dbReference type="ARBA" id="ARBA00017363"/>
    </source>
</evidence>
<dbReference type="InterPro" id="IPR037813">
    <property type="entry name" value="TAF2"/>
</dbReference>
<proteinExistence type="inferred from homology"/>
<evidence type="ECO:0000256" key="7">
    <source>
        <dbReference type="ARBA" id="ARBA00023242"/>
    </source>
</evidence>
<keyword evidence="5 8" id="KW-0103">Bromodomain</keyword>
<keyword evidence="12" id="KW-1185">Reference proteome</keyword>
<keyword evidence="4" id="KW-0805">Transcription regulation</keyword>
<dbReference type="GO" id="GO:0003682">
    <property type="term" value="F:chromatin binding"/>
    <property type="evidence" value="ECO:0007669"/>
    <property type="project" value="TreeGrafter"/>
</dbReference>
<evidence type="ECO:0000256" key="1">
    <source>
        <dbReference type="ARBA" id="ARBA00004123"/>
    </source>
</evidence>
<dbReference type="InterPro" id="IPR057991">
    <property type="entry name" value="TPR_TAF2_C"/>
</dbReference>
<dbReference type="OrthoDB" id="308861at2759"/>
<evidence type="ECO:0000313" key="12">
    <source>
        <dbReference type="Proteomes" id="UP000187209"/>
    </source>
</evidence>
<dbReference type="Gene3D" id="2.60.40.1730">
    <property type="entry name" value="tricorn interacting facor f3 domain"/>
    <property type="match status" value="1"/>
</dbReference>
<evidence type="ECO:0000256" key="9">
    <source>
        <dbReference type="SAM" id="MobiDB-lite"/>
    </source>
</evidence>
<evidence type="ECO:0000256" key="5">
    <source>
        <dbReference type="ARBA" id="ARBA00023117"/>
    </source>
</evidence>
<dbReference type="InterPro" id="IPR036427">
    <property type="entry name" value="Bromodomain-like_sf"/>
</dbReference>
<accession>A0A1R2C678</accession>
<evidence type="ECO:0000313" key="11">
    <source>
        <dbReference type="EMBL" id="OMJ84518.1"/>
    </source>
</evidence>
<dbReference type="InterPro" id="IPR027268">
    <property type="entry name" value="Peptidase_M4/M1_CTD_sf"/>
</dbReference>
<name>A0A1R2C678_9CILI</name>
<dbReference type="Pfam" id="PF25577">
    <property type="entry name" value="TPR_TAF2_C"/>
    <property type="match status" value="1"/>
</dbReference>
<dbReference type="Gene3D" id="1.10.390.10">
    <property type="entry name" value="Neutral Protease Domain 2"/>
    <property type="match status" value="1"/>
</dbReference>
<dbReference type="Pfam" id="PF25316">
    <property type="entry name" value="TAF2_3rd"/>
    <property type="match status" value="1"/>
</dbReference>
<dbReference type="GO" id="GO:0000976">
    <property type="term" value="F:transcription cis-regulatory region binding"/>
    <property type="evidence" value="ECO:0007669"/>
    <property type="project" value="TreeGrafter"/>
</dbReference>
<dbReference type="GO" id="GO:0005669">
    <property type="term" value="C:transcription factor TFIID complex"/>
    <property type="evidence" value="ECO:0007669"/>
    <property type="project" value="InterPro"/>
</dbReference>
<reference evidence="11 12" key="1">
    <citation type="submission" date="2016-11" db="EMBL/GenBank/DDBJ databases">
        <title>The macronuclear genome of Stentor coeruleus: a giant cell with tiny introns.</title>
        <authorList>
            <person name="Slabodnick M."/>
            <person name="Ruby J.G."/>
            <person name="Reiff S.B."/>
            <person name="Swart E.C."/>
            <person name="Gosai S."/>
            <person name="Prabakaran S."/>
            <person name="Witkowska E."/>
            <person name="Larue G.E."/>
            <person name="Fisher S."/>
            <person name="Freeman R.M."/>
            <person name="Gunawardena J."/>
            <person name="Chu W."/>
            <person name="Stover N.A."/>
            <person name="Gregory B.D."/>
            <person name="Nowacki M."/>
            <person name="Derisi J."/>
            <person name="Roy S.W."/>
            <person name="Marshall W.F."/>
            <person name="Sood P."/>
        </authorList>
    </citation>
    <scope>NUCLEOTIDE SEQUENCE [LARGE SCALE GENOMIC DNA]</scope>
    <source>
        <strain evidence="11">WM001</strain>
    </source>
</reference>
<evidence type="ECO:0000256" key="8">
    <source>
        <dbReference type="PROSITE-ProRule" id="PRU00035"/>
    </source>
</evidence>
<comment type="subcellular location">
    <subcellularLocation>
        <location evidence="1">Nucleus</location>
    </subcellularLocation>
</comment>
<dbReference type="Pfam" id="PF17900">
    <property type="entry name" value="Peptidase_M1_N"/>
    <property type="match status" value="1"/>
</dbReference>
<comment type="similarity">
    <text evidence="2">Belongs to the TAF2 family.</text>
</comment>
<dbReference type="EMBL" id="MPUH01000266">
    <property type="protein sequence ID" value="OMJ84518.1"/>
    <property type="molecule type" value="Genomic_DNA"/>
</dbReference>
<dbReference type="PRINTS" id="PR00503">
    <property type="entry name" value="BROMODOMAIN"/>
</dbReference>
<dbReference type="SMART" id="SM00297">
    <property type="entry name" value="BROMO"/>
    <property type="match status" value="1"/>
</dbReference>
<gene>
    <name evidence="11" type="ORF">SteCoe_14324</name>
</gene>